<sequence>MNRRCIVVNSSVVIALARVNLLDVIIRLYKEVIIPSAVYDEVVIRGQGRPGSEELEMLVQQGKARLLSPGDKRLVEALHDPLGLGEAEAIALALEHGCIVALDDRIARSKARSMGLKVIGTLGLLREAYDTNIIDKDRLIQSLEQLRQHGFRISERVLRELIGKLG</sequence>
<dbReference type="PANTHER" id="PTHR39550:SF1">
    <property type="entry name" value="SLL0658 PROTEIN"/>
    <property type="match status" value="1"/>
</dbReference>
<dbReference type="InParanoid" id="G0EHF1"/>
<dbReference type="Pfam" id="PF11848">
    <property type="entry name" value="DUF3368"/>
    <property type="match status" value="1"/>
</dbReference>
<evidence type="ECO:0000313" key="2">
    <source>
        <dbReference type="Proteomes" id="UP000001037"/>
    </source>
</evidence>
<dbReference type="RefSeq" id="WP_014026203.1">
    <property type="nucleotide sequence ID" value="NC_015931.1"/>
</dbReference>
<dbReference type="Proteomes" id="UP000001037">
    <property type="component" value="Chromosome"/>
</dbReference>
<proteinExistence type="predicted"/>
<reference evidence="1 2" key="1">
    <citation type="journal article" date="2011" name="Stand. Genomic Sci.">
        <title>Complete genome sequence of the hyperthermophilic chemolithoautotroph Pyrolobus fumarii type strain (1A).</title>
        <authorList>
            <person name="Anderson I."/>
            <person name="Goker M."/>
            <person name="Nolan M."/>
            <person name="Lucas S."/>
            <person name="Hammon N."/>
            <person name="Deshpande S."/>
            <person name="Cheng J.F."/>
            <person name="Tapia R."/>
            <person name="Han C."/>
            <person name="Goodwin L."/>
            <person name="Pitluck S."/>
            <person name="Huntemann M."/>
            <person name="Liolios K."/>
            <person name="Ivanova N."/>
            <person name="Pagani I."/>
            <person name="Mavromatis K."/>
            <person name="Ovchinikova G."/>
            <person name="Pati A."/>
            <person name="Chen A."/>
            <person name="Palaniappan K."/>
            <person name="Land M."/>
            <person name="Hauser L."/>
            <person name="Brambilla E.M."/>
            <person name="Huber H."/>
            <person name="Yasawong M."/>
            <person name="Rohde M."/>
            <person name="Spring S."/>
            <person name="Abt B."/>
            <person name="Sikorski J."/>
            <person name="Wirth R."/>
            <person name="Detter J.C."/>
            <person name="Woyke T."/>
            <person name="Bristow J."/>
            <person name="Eisen J.A."/>
            <person name="Markowitz V."/>
            <person name="Hugenholtz P."/>
            <person name="Kyrpides N.C."/>
            <person name="Klenk H.P."/>
            <person name="Lapidus A."/>
        </authorList>
    </citation>
    <scope>NUCLEOTIDE SEQUENCE [LARGE SCALE GENOMIC DNA]</scope>
    <source>
        <strain evidence="2">DSM 11204 / 1A</strain>
    </source>
</reference>
<evidence type="ECO:0000313" key="1">
    <source>
        <dbReference type="EMBL" id="AEM38526.1"/>
    </source>
</evidence>
<dbReference type="InterPro" id="IPR029060">
    <property type="entry name" value="PIN-like_dom_sf"/>
</dbReference>
<gene>
    <name evidence="1" type="ordered locus">Pyrfu_0657</name>
</gene>
<dbReference type="AlphaFoldDB" id="G0EHF1"/>
<accession>G0EHF1</accession>
<evidence type="ECO:0008006" key="3">
    <source>
        <dbReference type="Google" id="ProtNLM"/>
    </source>
</evidence>
<dbReference type="eggNOG" id="arCOG00717">
    <property type="taxonomic scope" value="Archaea"/>
</dbReference>
<dbReference type="HOGENOM" id="CLU_115769_0_2_2"/>
<dbReference type="KEGG" id="pfm:Pyrfu_0657"/>
<dbReference type="SUPFAM" id="SSF88723">
    <property type="entry name" value="PIN domain-like"/>
    <property type="match status" value="1"/>
</dbReference>
<name>G0EHF1_PYRF1</name>
<dbReference type="EMBL" id="CP002838">
    <property type="protein sequence ID" value="AEM38526.1"/>
    <property type="molecule type" value="Genomic_DNA"/>
</dbReference>
<dbReference type="STRING" id="694429.Pyrfu_0657"/>
<dbReference type="PANTHER" id="PTHR39550">
    <property type="entry name" value="SLL0658 PROTEIN"/>
    <property type="match status" value="1"/>
</dbReference>
<dbReference type="GeneID" id="11139121"/>
<organism evidence="1 2">
    <name type="scientific">Pyrolobus fumarii (strain DSM 11204 / 1A)</name>
    <dbReference type="NCBI Taxonomy" id="694429"/>
    <lineage>
        <taxon>Archaea</taxon>
        <taxon>Thermoproteota</taxon>
        <taxon>Thermoprotei</taxon>
        <taxon>Desulfurococcales</taxon>
        <taxon>Pyrodictiaceae</taxon>
        <taxon>Pyrolobus</taxon>
    </lineage>
</organism>
<protein>
    <recommendedName>
        <fullName evidence="3">DUF3368 domain-containing protein</fullName>
    </recommendedName>
</protein>
<dbReference type="InterPro" id="IPR021799">
    <property type="entry name" value="PIN-like_prokaryotic"/>
</dbReference>
<keyword evidence="2" id="KW-1185">Reference proteome</keyword>